<keyword evidence="2" id="KW-1185">Reference proteome</keyword>
<dbReference type="PATRIC" id="fig|861450.3.peg.1689"/>
<evidence type="ECO:0000313" key="1">
    <source>
        <dbReference type="EMBL" id="EHM38608.1"/>
    </source>
</evidence>
<reference evidence="1 2" key="1">
    <citation type="submission" date="2011-08" db="EMBL/GenBank/DDBJ databases">
        <authorList>
            <person name="Weinstock G."/>
            <person name="Sodergren E."/>
            <person name="Clifton S."/>
            <person name="Fulton L."/>
            <person name="Fulton B."/>
            <person name="Courtney L."/>
            <person name="Fronick C."/>
            <person name="Harrison M."/>
            <person name="Strong C."/>
            <person name="Farmer C."/>
            <person name="Delahaunty K."/>
            <person name="Markovic C."/>
            <person name="Hall O."/>
            <person name="Minx P."/>
            <person name="Tomlinson C."/>
            <person name="Mitreva M."/>
            <person name="Hou S."/>
            <person name="Chen J."/>
            <person name="Wollam A."/>
            <person name="Pepin K.H."/>
            <person name="Johnson M."/>
            <person name="Bhonagiri V."/>
            <person name="Zhang X."/>
            <person name="Suruliraj S."/>
            <person name="Warren W."/>
            <person name="Chinwalla A."/>
            <person name="Mardis E.R."/>
            <person name="Wilson R.K."/>
        </authorList>
    </citation>
    <scope>NUCLEOTIDE SEQUENCE [LARGE SCALE GENOMIC DNA]</scope>
    <source>
        <strain evidence="1 2">F0357</strain>
    </source>
</reference>
<organism evidence="1 2">
    <name type="scientific">Anaeroglobus geminatus F0357</name>
    <dbReference type="NCBI Taxonomy" id="861450"/>
    <lineage>
        <taxon>Bacteria</taxon>
        <taxon>Bacillati</taxon>
        <taxon>Bacillota</taxon>
        <taxon>Negativicutes</taxon>
        <taxon>Veillonellales</taxon>
        <taxon>Veillonellaceae</taxon>
        <taxon>Anaeroglobus</taxon>
    </lineage>
</organism>
<evidence type="ECO:0000313" key="2">
    <source>
        <dbReference type="Proteomes" id="UP000005481"/>
    </source>
</evidence>
<name>G9YJH8_9FIRM</name>
<dbReference type="AlphaFoldDB" id="G9YJH8"/>
<dbReference type="STRING" id="861450.HMPREF0080_01829"/>
<sequence length="222" mass="25289">MPAVQDSRHFMNRFVLYMYGGRTLMKELPLFTVNGGYGYNQELFTDCWMNRGGCGAVVACDVSIYLARCFDLTGLYPFAADTIGEAEYVRFSQIMKPYLHPRMTGIDTTQIWIDGYRQYLAACSVTSLRLAGVQGDTPFVEFAAAVTAQIDKAMPVPYLNLRHRSKNLADYVWHWFWLAGYERVAGTIMVKAVSYGSYRWLSLYELWDTGFSRKGGIVCFDI</sequence>
<proteinExistence type="predicted"/>
<comment type="caution">
    <text evidence="1">The sequence shown here is derived from an EMBL/GenBank/DDBJ whole genome shotgun (WGS) entry which is preliminary data.</text>
</comment>
<dbReference type="EMBL" id="AGCJ01000078">
    <property type="protein sequence ID" value="EHM38608.1"/>
    <property type="molecule type" value="Genomic_DNA"/>
</dbReference>
<dbReference type="eggNOG" id="ENOG5030NZW">
    <property type="taxonomic scope" value="Bacteria"/>
</dbReference>
<gene>
    <name evidence="1" type="ORF">HMPREF0080_01829</name>
</gene>
<dbReference type="Proteomes" id="UP000005481">
    <property type="component" value="Unassembled WGS sequence"/>
</dbReference>
<accession>G9YJH8</accession>
<dbReference type="HOGENOM" id="CLU_115419_0_0_9"/>
<protein>
    <submittedName>
        <fullName evidence="1">Uncharacterized protein</fullName>
    </submittedName>
</protein>